<gene>
    <name evidence="9" type="ORF">SK069_09685</name>
</gene>
<evidence type="ECO:0000256" key="5">
    <source>
        <dbReference type="ARBA" id="ARBA00034078"/>
    </source>
</evidence>
<dbReference type="Pfam" id="PF00355">
    <property type="entry name" value="Rieske"/>
    <property type="match status" value="1"/>
</dbReference>
<comment type="cofactor">
    <cofactor evidence="5">
        <name>[2Fe-2S] cluster</name>
        <dbReference type="ChEBI" id="CHEBI:190135"/>
    </cofactor>
</comment>
<evidence type="ECO:0000256" key="3">
    <source>
        <dbReference type="ARBA" id="ARBA00023004"/>
    </source>
</evidence>
<evidence type="ECO:0000259" key="8">
    <source>
        <dbReference type="PROSITE" id="PS51296"/>
    </source>
</evidence>
<protein>
    <submittedName>
        <fullName evidence="9">Rieske 2Fe-2S domain-containing protein</fullName>
    </submittedName>
</protein>
<keyword evidence="4" id="KW-0411">Iron-sulfur</keyword>
<dbReference type="Proteomes" id="UP001277761">
    <property type="component" value="Unassembled WGS sequence"/>
</dbReference>
<keyword evidence="1" id="KW-0001">2Fe-2S</keyword>
<dbReference type="SUPFAM" id="SSF50022">
    <property type="entry name" value="ISP domain"/>
    <property type="match status" value="1"/>
</dbReference>
<sequence length="171" mass="17445">MHDLRPAPTDHEEDPTMPATADRAAPTAAAPGAGWEDVGAITDVPLLEGRRATVAGRRVAVFRLPGRFAVTDAACPHRGGPLSDGLLADGCVTCPLHNWRVDLATGRVVGQDARVALHEVRVVDGRLWVRLADASPAGGDGAAATSETRDPCDGDGCGPAASVPSAGTATT</sequence>
<evidence type="ECO:0000256" key="1">
    <source>
        <dbReference type="ARBA" id="ARBA00022714"/>
    </source>
</evidence>
<proteinExistence type="inferred from homology"/>
<evidence type="ECO:0000313" key="9">
    <source>
        <dbReference type="EMBL" id="MDX8151863.1"/>
    </source>
</evidence>
<feature type="compositionally biased region" description="Basic and acidic residues" evidence="7">
    <location>
        <begin position="1"/>
        <end position="10"/>
    </location>
</feature>
<comment type="caution">
    <text evidence="9">The sequence shown here is derived from an EMBL/GenBank/DDBJ whole genome shotgun (WGS) entry which is preliminary data.</text>
</comment>
<evidence type="ECO:0000256" key="4">
    <source>
        <dbReference type="ARBA" id="ARBA00023014"/>
    </source>
</evidence>
<comment type="similarity">
    <text evidence="6">Belongs to the bacterial ring-hydroxylating dioxygenase ferredoxin component family.</text>
</comment>
<dbReference type="Gene3D" id="2.102.10.10">
    <property type="entry name" value="Rieske [2Fe-2S] iron-sulphur domain"/>
    <property type="match status" value="1"/>
</dbReference>
<keyword evidence="10" id="KW-1185">Reference proteome</keyword>
<reference evidence="9 10" key="1">
    <citation type="submission" date="2023-11" db="EMBL/GenBank/DDBJ databases">
        <authorList>
            <person name="Xu M."/>
            <person name="Jiang T."/>
        </authorList>
    </citation>
    <scope>NUCLEOTIDE SEQUENCE [LARGE SCALE GENOMIC DNA]</scope>
    <source>
        <strain evidence="9 10">SD</strain>
    </source>
</reference>
<evidence type="ECO:0000256" key="2">
    <source>
        <dbReference type="ARBA" id="ARBA00022723"/>
    </source>
</evidence>
<dbReference type="EMBL" id="JAXAVX010000004">
    <property type="protein sequence ID" value="MDX8151863.1"/>
    <property type="molecule type" value="Genomic_DNA"/>
</dbReference>
<dbReference type="PROSITE" id="PS51296">
    <property type="entry name" value="RIESKE"/>
    <property type="match status" value="1"/>
</dbReference>
<feature type="compositionally biased region" description="Low complexity" evidence="7">
    <location>
        <begin position="16"/>
        <end position="33"/>
    </location>
</feature>
<dbReference type="PANTHER" id="PTHR21496:SF0">
    <property type="entry name" value="RIESKE DOMAIN-CONTAINING PROTEIN"/>
    <property type="match status" value="1"/>
</dbReference>
<name>A0ABU4VLV0_9ACTN</name>
<dbReference type="PANTHER" id="PTHR21496">
    <property type="entry name" value="FERREDOXIN-RELATED"/>
    <property type="match status" value="1"/>
</dbReference>
<feature type="region of interest" description="Disordered" evidence="7">
    <location>
        <begin position="1"/>
        <end position="34"/>
    </location>
</feature>
<accession>A0ABU4VLV0</accession>
<evidence type="ECO:0000313" key="10">
    <source>
        <dbReference type="Proteomes" id="UP001277761"/>
    </source>
</evidence>
<organism evidence="9 10">
    <name type="scientific">Patulibacter brassicae</name>
    <dbReference type="NCBI Taxonomy" id="1705717"/>
    <lineage>
        <taxon>Bacteria</taxon>
        <taxon>Bacillati</taxon>
        <taxon>Actinomycetota</taxon>
        <taxon>Thermoleophilia</taxon>
        <taxon>Solirubrobacterales</taxon>
        <taxon>Patulibacteraceae</taxon>
        <taxon>Patulibacter</taxon>
    </lineage>
</organism>
<feature type="region of interest" description="Disordered" evidence="7">
    <location>
        <begin position="136"/>
        <end position="171"/>
    </location>
</feature>
<feature type="domain" description="Rieske" evidence="8">
    <location>
        <begin position="35"/>
        <end position="129"/>
    </location>
</feature>
<dbReference type="InterPro" id="IPR017941">
    <property type="entry name" value="Rieske_2Fe-2S"/>
</dbReference>
<dbReference type="InterPro" id="IPR036922">
    <property type="entry name" value="Rieske_2Fe-2S_sf"/>
</dbReference>
<keyword evidence="2" id="KW-0479">Metal-binding</keyword>
<evidence type="ECO:0000256" key="7">
    <source>
        <dbReference type="SAM" id="MobiDB-lite"/>
    </source>
</evidence>
<keyword evidence="3" id="KW-0408">Iron</keyword>
<dbReference type="RefSeq" id="WP_319954018.1">
    <property type="nucleotide sequence ID" value="NZ_JAXAVX010000004.1"/>
</dbReference>
<evidence type="ECO:0000256" key="6">
    <source>
        <dbReference type="ARBA" id="ARBA00038001"/>
    </source>
</evidence>